<evidence type="ECO:0000256" key="1">
    <source>
        <dbReference type="ARBA" id="ARBA00000085"/>
    </source>
</evidence>
<comment type="function">
    <text evidence="8">Involved in the transmission of sensory signals from the chemoreceptors to the flagellar motors. CheA is autophosphorylated; it can transfer its phosphate group to either CheB or CheY.</text>
</comment>
<evidence type="ECO:0000256" key="10">
    <source>
        <dbReference type="PROSITE-ProRule" id="PRU00169"/>
    </source>
</evidence>
<evidence type="ECO:0000256" key="9">
    <source>
        <dbReference type="PROSITE-ProRule" id="PRU00110"/>
    </source>
</evidence>
<evidence type="ECO:0000256" key="3">
    <source>
        <dbReference type="ARBA" id="ARBA00021495"/>
    </source>
</evidence>
<organism evidence="15">
    <name type="scientific">Rhizobium meliloti</name>
    <name type="common">Ensifer meliloti</name>
    <name type="synonym">Sinorhizobium meliloti</name>
    <dbReference type="NCBI Taxonomy" id="382"/>
    <lineage>
        <taxon>Bacteria</taxon>
        <taxon>Pseudomonadati</taxon>
        <taxon>Pseudomonadota</taxon>
        <taxon>Alphaproteobacteria</taxon>
        <taxon>Hyphomicrobiales</taxon>
        <taxon>Rhizobiaceae</taxon>
        <taxon>Sinorhizobium/Ensifer group</taxon>
        <taxon>Sinorhizobium</taxon>
    </lineage>
</organism>
<proteinExistence type="predicted"/>
<dbReference type="AlphaFoldDB" id="A0A6A7ZXB1"/>
<dbReference type="SUPFAM" id="SSF52172">
    <property type="entry name" value="CheY-like"/>
    <property type="match status" value="1"/>
</dbReference>
<dbReference type="InterPro" id="IPR051315">
    <property type="entry name" value="Bact_Chemotaxis_CheA"/>
</dbReference>
<dbReference type="InterPro" id="IPR008207">
    <property type="entry name" value="Sig_transdc_His_kin_Hpt_dom"/>
</dbReference>
<dbReference type="Gene3D" id="3.30.565.10">
    <property type="entry name" value="Histidine kinase-like ATPase, C-terminal domain"/>
    <property type="match status" value="1"/>
</dbReference>
<dbReference type="CDD" id="cd00088">
    <property type="entry name" value="HPT"/>
    <property type="match status" value="1"/>
</dbReference>
<dbReference type="InterPro" id="IPR011006">
    <property type="entry name" value="CheY-like_superfamily"/>
</dbReference>
<dbReference type="Gene3D" id="2.30.30.40">
    <property type="entry name" value="SH3 Domains"/>
    <property type="match status" value="1"/>
</dbReference>
<dbReference type="InterPro" id="IPR036061">
    <property type="entry name" value="CheW-like_dom_sf"/>
</dbReference>
<dbReference type="Pfam" id="PF02518">
    <property type="entry name" value="HATPase_c"/>
    <property type="match status" value="1"/>
</dbReference>
<dbReference type="SUPFAM" id="SSF55874">
    <property type="entry name" value="ATPase domain of HSP90 chaperone/DNA topoisomerase II/histidine kinase"/>
    <property type="match status" value="1"/>
</dbReference>
<dbReference type="InterPro" id="IPR036890">
    <property type="entry name" value="HATPase_C_sf"/>
</dbReference>
<feature type="domain" description="Response regulatory" evidence="12">
    <location>
        <begin position="591"/>
        <end position="707"/>
    </location>
</feature>
<dbReference type="SUPFAM" id="SSF47226">
    <property type="entry name" value="Histidine-containing phosphotransfer domain, HPT domain"/>
    <property type="match status" value="1"/>
</dbReference>
<dbReference type="PROSITE" id="PS50109">
    <property type="entry name" value="HIS_KIN"/>
    <property type="match status" value="1"/>
</dbReference>
<dbReference type="InterPro" id="IPR036641">
    <property type="entry name" value="HPT_dom_sf"/>
</dbReference>
<keyword evidence="7" id="KW-0902">Two-component regulatory system</keyword>
<protein>
    <recommendedName>
        <fullName evidence="3">Chemotaxis protein CheA</fullName>
        <ecNumber evidence="2">2.7.13.3</ecNumber>
    </recommendedName>
</protein>
<dbReference type="SMART" id="SM00260">
    <property type="entry name" value="CheW"/>
    <property type="match status" value="1"/>
</dbReference>
<dbReference type="GO" id="GO:0005737">
    <property type="term" value="C:cytoplasm"/>
    <property type="evidence" value="ECO:0007669"/>
    <property type="project" value="InterPro"/>
</dbReference>
<feature type="modified residue" description="4-aspartylphosphate" evidence="10">
    <location>
        <position position="640"/>
    </location>
</feature>
<comment type="caution">
    <text evidence="15">The sequence shown here is derived from an EMBL/GenBank/DDBJ whole genome shotgun (WGS) entry which is preliminary data.</text>
</comment>
<dbReference type="SMART" id="SM00073">
    <property type="entry name" value="HPT"/>
    <property type="match status" value="1"/>
</dbReference>
<dbReference type="Pfam" id="PF01627">
    <property type="entry name" value="Hpt"/>
    <property type="match status" value="1"/>
</dbReference>
<feature type="domain" description="CheW-like" evidence="13">
    <location>
        <begin position="437"/>
        <end position="572"/>
    </location>
</feature>
<dbReference type="PROSITE" id="PS50851">
    <property type="entry name" value="CHEW"/>
    <property type="match status" value="1"/>
</dbReference>
<dbReference type="SMART" id="SM00387">
    <property type="entry name" value="HATPase_c"/>
    <property type="match status" value="1"/>
</dbReference>
<dbReference type="GO" id="GO:0006935">
    <property type="term" value="P:chemotaxis"/>
    <property type="evidence" value="ECO:0007669"/>
    <property type="project" value="UniProtKB-KW"/>
</dbReference>
<dbReference type="SMART" id="SM00448">
    <property type="entry name" value="REC"/>
    <property type="match status" value="1"/>
</dbReference>
<dbReference type="EMBL" id="WISP01000180">
    <property type="protein sequence ID" value="MQW07335.1"/>
    <property type="molecule type" value="Genomic_DNA"/>
</dbReference>
<dbReference type="EC" id="2.7.13.3" evidence="2"/>
<reference evidence="15" key="1">
    <citation type="journal article" date="2013" name="Genome Biol.">
        <title>Comparative genomics of the core and accessory genomes of 48 Sinorhizobium strains comprising five genospecies.</title>
        <authorList>
            <person name="Sugawara M."/>
            <person name="Epstein B."/>
            <person name="Badgley B.D."/>
            <person name="Unno T."/>
            <person name="Xu L."/>
            <person name="Reese J."/>
            <person name="Gyaneshwar P."/>
            <person name="Denny R."/>
            <person name="Mudge J."/>
            <person name="Bharti A.K."/>
            <person name="Farmer A.D."/>
            <person name="May G.D."/>
            <person name="Woodward J.E."/>
            <person name="Medigue C."/>
            <person name="Vallenet D."/>
            <person name="Lajus A."/>
            <person name="Rouy Z."/>
            <person name="Martinez-Vaz B."/>
            <person name="Tiffin P."/>
            <person name="Young N.D."/>
            <person name="Sadowsky M.J."/>
        </authorList>
    </citation>
    <scope>NUCLEOTIDE SEQUENCE</scope>
    <source>
        <strain evidence="15">M30</strain>
    </source>
</reference>
<name>A0A6A7ZXB1_RHIML</name>
<evidence type="ECO:0000256" key="2">
    <source>
        <dbReference type="ARBA" id="ARBA00012438"/>
    </source>
</evidence>
<keyword evidence="5" id="KW-0808">Transferase</keyword>
<evidence type="ECO:0000256" key="5">
    <source>
        <dbReference type="ARBA" id="ARBA00022679"/>
    </source>
</evidence>
<dbReference type="FunFam" id="3.30.565.10:FF:000016">
    <property type="entry name" value="Chemotaxis protein CheA, putative"/>
    <property type="match status" value="1"/>
</dbReference>
<keyword evidence="4 10" id="KW-0597">Phosphoprotein</keyword>
<dbReference type="InterPro" id="IPR003594">
    <property type="entry name" value="HATPase_dom"/>
</dbReference>
<evidence type="ECO:0000259" key="13">
    <source>
        <dbReference type="PROSITE" id="PS50851"/>
    </source>
</evidence>
<dbReference type="InterPro" id="IPR001789">
    <property type="entry name" value="Sig_transdc_resp-reg_receiver"/>
</dbReference>
<dbReference type="SUPFAM" id="SSF50341">
    <property type="entry name" value="CheW-like"/>
    <property type="match status" value="1"/>
</dbReference>
<gene>
    <name evidence="15" type="ORF">GHK45_27405</name>
</gene>
<dbReference type="Pfam" id="PF00072">
    <property type="entry name" value="Response_reg"/>
    <property type="match status" value="1"/>
</dbReference>
<evidence type="ECO:0000259" key="14">
    <source>
        <dbReference type="PROSITE" id="PS50894"/>
    </source>
</evidence>
<dbReference type="PROSITE" id="PS50894">
    <property type="entry name" value="HPT"/>
    <property type="match status" value="1"/>
</dbReference>
<comment type="catalytic activity">
    <reaction evidence="1">
        <text>ATP + protein L-histidine = ADP + protein N-phospho-L-histidine.</text>
        <dbReference type="EC" id="2.7.13.3"/>
    </reaction>
</comment>
<evidence type="ECO:0000256" key="6">
    <source>
        <dbReference type="ARBA" id="ARBA00022777"/>
    </source>
</evidence>
<dbReference type="GO" id="GO:0000155">
    <property type="term" value="F:phosphorelay sensor kinase activity"/>
    <property type="evidence" value="ECO:0007669"/>
    <property type="project" value="InterPro"/>
</dbReference>
<evidence type="ECO:0000259" key="11">
    <source>
        <dbReference type="PROSITE" id="PS50109"/>
    </source>
</evidence>
<keyword evidence="6" id="KW-0418">Kinase</keyword>
<dbReference type="Gene3D" id="1.20.120.160">
    <property type="entry name" value="HPT domain"/>
    <property type="match status" value="1"/>
</dbReference>
<sequence>MITPEELDPGLLTMFTQEVRERASEMENALLAIEASGDADRKRHLQEQLLRGAHSLKGAAGLLQVRGVETICHWMEEILSIAANVGIVLERSRLDLLLSAADAIRDAANLLESGEIPSPVHGQDVVEKLKAVATAVSDDGLKEAHHHPPMAEPEIAIRATDTDGSMRVSAARLDALLYRSGEMLTFNAVMRRHAEQASSLREEARKMRAPGSDPTGQVASVEGGLRQLAAFLRQDVRLMQSAVTALDEEIRLARTQPFAEACKGLGRIVRDVAAASGKRAELEIRGGELEVDRSIVSALQDSLRHLVRNAVAHGIQAPEERRTAGRPEKGRILVSAAMRGNRMEVRVEDDGRGLNLALLSAATGESTHGKQAEADILRRVFEPGVSTSATVTSLSGRGIGLDIVKRNVEKLRGAVDVSQVPTGGAAFTLTLPLTLATVRVLEVLAGGHVFTIDTTSVQRVIRIDRGDFTLIEGRNFVRTPAGPMPFVDVSLWLRLQPNRSPASETTPAVVVDSPSGSTAVLVDEITGEQELLARSLGPRLANVRRYSGGMVLPDGRIALLLNVAALAEAAAEVRPRNEVVARRSVAAARRKVLVVDDSKYVRTLVKLILEGAGYDVTMATDGTEALKQLRDHGADVVVADVDMPSMNGFELTRAIRQSDRFTGTPVVLVTGRESLEDKVKGLRAGANAYLRKDQFDAHDFLETMRQVV</sequence>
<dbReference type="Pfam" id="PF01584">
    <property type="entry name" value="CheW"/>
    <property type="match status" value="1"/>
</dbReference>
<feature type="domain" description="Histidine kinase" evidence="11">
    <location>
        <begin position="202"/>
        <end position="435"/>
    </location>
</feature>
<dbReference type="PROSITE" id="PS50110">
    <property type="entry name" value="RESPONSE_REGULATORY"/>
    <property type="match status" value="1"/>
</dbReference>
<feature type="domain" description="HPt" evidence="14">
    <location>
        <begin position="4"/>
        <end position="111"/>
    </location>
</feature>
<evidence type="ECO:0000259" key="12">
    <source>
        <dbReference type="PROSITE" id="PS50110"/>
    </source>
</evidence>
<dbReference type="PANTHER" id="PTHR43395">
    <property type="entry name" value="SENSOR HISTIDINE KINASE CHEA"/>
    <property type="match status" value="1"/>
</dbReference>
<dbReference type="Gene3D" id="3.40.50.2300">
    <property type="match status" value="1"/>
</dbReference>
<evidence type="ECO:0000313" key="15">
    <source>
        <dbReference type="EMBL" id="MQW07335.1"/>
    </source>
</evidence>
<dbReference type="SMART" id="SM01231">
    <property type="entry name" value="H-kinase_dim"/>
    <property type="match status" value="1"/>
</dbReference>
<dbReference type="RefSeq" id="WP_017263690.1">
    <property type="nucleotide sequence ID" value="NZ_CP019585.1"/>
</dbReference>
<dbReference type="InterPro" id="IPR004358">
    <property type="entry name" value="Sig_transdc_His_kin-like_C"/>
</dbReference>
<dbReference type="InterPro" id="IPR004105">
    <property type="entry name" value="CheA-like_dim"/>
</dbReference>
<dbReference type="CDD" id="cd17574">
    <property type="entry name" value="REC_OmpR"/>
    <property type="match status" value="1"/>
</dbReference>
<dbReference type="InterPro" id="IPR005467">
    <property type="entry name" value="His_kinase_dom"/>
</dbReference>
<dbReference type="PRINTS" id="PR00344">
    <property type="entry name" value="BCTRLSENSOR"/>
</dbReference>
<dbReference type="PANTHER" id="PTHR43395:SF1">
    <property type="entry name" value="CHEMOTAXIS PROTEIN CHEA"/>
    <property type="match status" value="1"/>
</dbReference>
<evidence type="ECO:0000256" key="4">
    <source>
        <dbReference type="ARBA" id="ARBA00022553"/>
    </source>
</evidence>
<feature type="modified residue" description="Phosphohistidine" evidence="9">
    <location>
        <position position="54"/>
    </location>
</feature>
<accession>A0A6A7ZXB1</accession>
<evidence type="ECO:0000256" key="7">
    <source>
        <dbReference type="ARBA" id="ARBA00023012"/>
    </source>
</evidence>
<dbReference type="InterPro" id="IPR002545">
    <property type="entry name" value="CheW-lke_dom"/>
</dbReference>
<evidence type="ECO:0000256" key="8">
    <source>
        <dbReference type="ARBA" id="ARBA00035100"/>
    </source>
</evidence>